<accession>A0ABW1G2Z0</accession>
<keyword evidence="2" id="KW-0843">Virulence</keyword>
<reference evidence="5" key="1">
    <citation type="journal article" date="2019" name="Int. J. Syst. Evol. Microbiol.">
        <title>The Global Catalogue of Microorganisms (GCM) 10K type strain sequencing project: providing services to taxonomists for standard genome sequencing and annotation.</title>
        <authorList>
            <consortium name="The Broad Institute Genomics Platform"/>
            <consortium name="The Broad Institute Genome Sequencing Center for Infectious Disease"/>
            <person name="Wu L."/>
            <person name="Ma J."/>
        </authorList>
    </citation>
    <scope>NUCLEOTIDE SEQUENCE [LARGE SCALE GENOMIC DNA]</scope>
    <source>
        <strain evidence="5">JCM 4816</strain>
    </source>
</reference>
<dbReference type="PROSITE" id="PS51257">
    <property type="entry name" value="PROKAR_LIPOPROTEIN"/>
    <property type="match status" value="1"/>
</dbReference>
<protein>
    <submittedName>
        <fullName evidence="4">Alkaline phosphatase family protein</fullName>
    </submittedName>
</protein>
<evidence type="ECO:0000313" key="5">
    <source>
        <dbReference type="Proteomes" id="UP001596174"/>
    </source>
</evidence>
<dbReference type="InterPro" id="IPR007312">
    <property type="entry name" value="Phosphoesterase"/>
</dbReference>
<dbReference type="Gene3D" id="3.40.720.10">
    <property type="entry name" value="Alkaline Phosphatase, subunit A"/>
    <property type="match status" value="1"/>
</dbReference>
<proteinExistence type="predicted"/>
<feature type="chain" id="PRO_5045417928" evidence="3">
    <location>
        <begin position="33"/>
        <end position="310"/>
    </location>
</feature>
<keyword evidence="3" id="KW-0732">Signal</keyword>
<gene>
    <name evidence="4" type="ORF">ACFP3V_17700</name>
</gene>
<dbReference type="PANTHER" id="PTHR31956">
    <property type="entry name" value="NON-SPECIFIC PHOSPHOLIPASE C4-RELATED"/>
    <property type="match status" value="1"/>
</dbReference>
<dbReference type="Proteomes" id="UP001596174">
    <property type="component" value="Unassembled WGS sequence"/>
</dbReference>
<name>A0ABW1G2Z0_9ACTN</name>
<comment type="caution">
    <text evidence="4">The sequence shown here is derived from an EMBL/GenBank/DDBJ whole genome shotgun (WGS) entry which is preliminary data.</text>
</comment>
<dbReference type="Pfam" id="PF04185">
    <property type="entry name" value="Phosphoesterase"/>
    <property type="match status" value="1"/>
</dbReference>
<keyword evidence="1" id="KW-0378">Hydrolase</keyword>
<dbReference type="PANTHER" id="PTHR31956:SF1">
    <property type="entry name" value="NON-SPECIFIC PHOSPHOLIPASE C1"/>
    <property type="match status" value="1"/>
</dbReference>
<dbReference type="EMBL" id="JBHSQJ010000072">
    <property type="protein sequence ID" value="MFC5909046.1"/>
    <property type="molecule type" value="Genomic_DNA"/>
</dbReference>
<feature type="signal peptide" evidence="3">
    <location>
        <begin position="1"/>
        <end position="32"/>
    </location>
</feature>
<sequence>MPAPAHRRRRPAVAVLAGLAALLGTLSGCSSASGPAAANTPSPAAASTAVTARTSAAGRLPAPDHTVVVVMENHAADEVLGSPAAPYVNGVLAKGGAVLSGFHAETHPSQPNYYVLFSGSTQGVTDDSCLTPGFSSAPDLAAELLAAGRTWASYNEGLPTRGSTVCTAGRYAQKHNPWFGFSNVPADSALPLSALPHDPARLPQVAFVVPDLCHDMHDCPVSTGDTWLRDTLGGYAAWARTHNSLLVLTFDEDDGSADNRIPTVVYGAHVAPGGSTAVRYDHRDLLRTLEDLSGLRSHAGSGHDITGIWN</sequence>
<evidence type="ECO:0000313" key="4">
    <source>
        <dbReference type="EMBL" id="MFC5909046.1"/>
    </source>
</evidence>
<keyword evidence="5" id="KW-1185">Reference proteome</keyword>
<evidence type="ECO:0000256" key="3">
    <source>
        <dbReference type="SAM" id="SignalP"/>
    </source>
</evidence>
<dbReference type="RefSeq" id="WP_380584490.1">
    <property type="nucleotide sequence ID" value="NZ_JBHSQJ010000072.1"/>
</dbReference>
<evidence type="ECO:0000256" key="1">
    <source>
        <dbReference type="ARBA" id="ARBA00022801"/>
    </source>
</evidence>
<organism evidence="4 5">
    <name type="scientific">Streptacidiphilus monticola</name>
    <dbReference type="NCBI Taxonomy" id="2161674"/>
    <lineage>
        <taxon>Bacteria</taxon>
        <taxon>Bacillati</taxon>
        <taxon>Actinomycetota</taxon>
        <taxon>Actinomycetes</taxon>
        <taxon>Kitasatosporales</taxon>
        <taxon>Streptomycetaceae</taxon>
        <taxon>Streptacidiphilus</taxon>
    </lineage>
</organism>
<dbReference type="InterPro" id="IPR017850">
    <property type="entry name" value="Alkaline_phosphatase_core_sf"/>
</dbReference>
<evidence type="ECO:0000256" key="2">
    <source>
        <dbReference type="ARBA" id="ARBA00023026"/>
    </source>
</evidence>